<dbReference type="FunFam" id="3.80.10.10:FF:002122">
    <property type="entry name" value="X-ray radiation resistance-associated protein 1"/>
    <property type="match status" value="1"/>
</dbReference>
<evidence type="ECO:0000256" key="3">
    <source>
        <dbReference type="ARBA" id="ARBA00022490"/>
    </source>
</evidence>
<evidence type="ECO:0000256" key="7">
    <source>
        <dbReference type="ARBA" id="ARBA00023242"/>
    </source>
</evidence>
<evidence type="ECO:0000256" key="4">
    <source>
        <dbReference type="ARBA" id="ARBA00022614"/>
    </source>
</evidence>
<dbReference type="AlphaFoldDB" id="A0A8D1JLT9"/>
<comment type="function">
    <text evidence="8">May be involved in the response of cells to X-ray radiation.</text>
</comment>
<keyword evidence="6" id="KW-0175">Coiled coil</keyword>
<keyword evidence="3" id="KW-0963">Cytoplasm</keyword>
<dbReference type="PANTHER" id="PTHR22710">
    <property type="entry name" value="X-RAY RADIATION RESISTANCE ASSOCIATED PROTEIN 1 XRRA1"/>
    <property type="match status" value="1"/>
</dbReference>
<dbReference type="GO" id="GO:0005634">
    <property type="term" value="C:nucleus"/>
    <property type="evidence" value="ECO:0007669"/>
    <property type="project" value="UniProtKB-SubCell"/>
</dbReference>
<evidence type="ECO:0000256" key="8">
    <source>
        <dbReference type="ARBA" id="ARBA00056245"/>
    </source>
</evidence>
<dbReference type="Proteomes" id="UP000694728">
    <property type="component" value="Unplaced"/>
</dbReference>
<evidence type="ECO:0000313" key="11">
    <source>
        <dbReference type="Proteomes" id="UP000694728"/>
    </source>
</evidence>
<name>A0A8D1JLT9_PIG</name>
<protein>
    <recommendedName>
        <fullName evidence="9">X-ray radiation resistance-associated protein 1</fullName>
    </recommendedName>
</protein>
<evidence type="ECO:0000256" key="2">
    <source>
        <dbReference type="ARBA" id="ARBA00004496"/>
    </source>
</evidence>
<evidence type="ECO:0000256" key="9">
    <source>
        <dbReference type="ARBA" id="ARBA00072447"/>
    </source>
</evidence>
<comment type="subcellular location">
    <subcellularLocation>
        <location evidence="2">Cytoplasm</location>
    </subcellularLocation>
    <subcellularLocation>
        <location evidence="1">Nucleus</location>
    </subcellularLocation>
</comment>
<keyword evidence="4" id="KW-0433">Leucine-rich repeat</keyword>
<evidence type="ECO:0000256" key="6">
    <source>
        <dbReference type="ARBA" id="ARBA00023054"/>
    </source>
</evidence>
<dbReference type="InterPro" id="IPR032675">
    <property type="entry name" value="LRR_dom_sf"/>
</dbReference>
<dbReference type="GO" id="GO:0005737">
    <property type="term" value="C:cytoplasm"/>
    <property type="evidence" value="ECO:0007669"/>
    <property type="project" value="UniProtKB-SubCell"/>
</dbReference>
<evidence type="ECO:0000256" key="1">
    <source>
        <dbReference type="ARBA" id="ARBA00004123"/>
    </source>
</evidence>
<keyword evidence="5" id="KW-0677">Repeat</keyword>
<evidence type="ECO:0000256" key="5">
    <source>
        <dbReference type="ARBA" id="ARBA00022737"/>
    </source>
</evidence>
<evidence type="ECO:0000313" key="10">
    <source>
        <dbReference type="Ensembl" id="ENSSSCP00045046097.1"/>
    </source>
</evidence>
<dbReference type="Gene3D" id="3.80.10.10">
    <property type="entry name" value="Ribonuclease Inhibitor"/>
    <property type="match status" value="2"/>
</dbReference>
<proteinExistence type="predicted"/>
<accession>A0A8D1JLT9</accession>
<organism evidence="10 11">
    <name type="scientific">Sus scrofa</name>
    <name type="common">Pig</name>
    <dbReference type="NCBI Taxonomy" id="9823"/>
    <lineage>
        <taxon>Eukaryota</taxon>
        <taxon>Metazoa</taxon>
        <taxon>Chordata</taxon>
        <taxon>Craniata</taxon>
        <taxon>Vertebrata</taxon>
        <taxon>Euteleostomi</taxon>
        <taxon>Mammalia</taxon>
        <taxon>Eutheria</taxon>
        <taxon>Laurasiatheria</taxon>
        <taxon>Artiodactyla</taxon>
        <taxon>Suina</taxon>
        <taxon>Suidae</taxon>
        <taxon>Sus</taxon>
    </lineage>
</organism>
<reference evidence="10" key="1">
    <citation type="submission" date="2025-08" db="UniProtKB">
        <authorList>
            <consortium name="Ensembl"/>
        </authorList>
    </citation>
    <scope>IDENTIFICATION</scope>
</reference>
<dbReference type="PANTHER" id="PTHR22710:SF2">
    <property type="entry name" value="X-RAY RADIATION RESISTANCE-ASSOCIATED PROTEIN 1"/>
    <property type="match status" value="1"/>
</dbReference>
<dbReference type="Ensembl" id="ENSSSCT00045065154.1">
    <property type="protein sequence ID" value="ENSSSCP00045046097.1"/>
    <property type="gene ID" value="ENSSSCG00045037701.1"/>
</dbReference>
<dbReference type="PROSITE" id="PS51450">
    <property type="entry name" value="LRR"/>
    <property type="match status" value="1"/>
</dbReference>
<sequence length="468" mass="52206">MASSGVYKLDDGKPYLSNCFPAKSLLRMPEEGRGHWLVARKCGPKKKPKAVVAAPAEGQESRKVSFEVGGKKGSWQENQVDVPGHVLDQAFLLKHHCVKNPSDLCSINVSGLKFSQAKDKDFKHFNSVIYINASENLLPLEAFHTFPALKELELAFNCIKTVYVKYGDFKSLEVMVCMCQSQPPDLFLLPHISPLVTMNLVSRSEASVTSLTSKRYILRFPALETLMLDDNKLSHPSCFASLAGLRRLKKLSLDQNRIFRIPYLQQVQLRDGSGDWVGGRRSPRKGPQSRLQPKLWMFEASDDQPDYTVLPMKKDVDRTEVVFSSYPGFSTSETTKVCALPPVFEILPVNSLKARNQTLAPPFPELRCLSLAYNKIAKEDAVLPVALFPSLCELIFHNNPLVAHTRGMAPTDLCPRPSPPEAMWASSPLSRHAKPCSALCQGWTRFIVHCGLEKRTDATKHPLSTKSS</sequence>
<dbReference type="InterPro" id="IPR001611">
    <property type="entry name" value="Leu-rich_rpt"/>
</dbReference>
<keyword evidence="7" id="KW-0539">Nucleus</keyword>
<dbReference type="SUPFAM" id="SSF52058">
    <property type="entry name" value="L domain-like"/>
    <property type="match status" value="1"/>
</dbReference>